<keyword evidence="1" id="KW-0472">Membrane</keyword>
<organism evidence="2 3">
    <name type="scientific">Prototheca wickerhamii</name>
    <dbReference type="NCBI Taxonomy" id="3111"/>
    <lineage>
        <taxon>Eukaryota</taxon>
        <taxon>Viridiplantae</taxon>
        <taxon>Chlorophyta</taxon>
        <taxon>core chlorophytes</taxon>
        <taxon>Trebouxiophyceae</taxon>
        <taxon>Chlorellales</taxon>
        <taxon>Chlorellaceae</taxon>
        <taxon>Prototheca</taxon>
    </lineage>
</organism>
<feature type="transmembrane region" description="Helical" evidence="1">
    <location>
        <begin position="106"/>
        <end position="127"/>
    </location>
</feature>
<evidence type="ECO:0000313" key="2">
    <source>
        <dbReference type="EMBL" id="KAK2078115.1"/>
    </source>
</evidence>
<dbReference type="AlphaFoldDB" id="A0AAD9IJ32"/>
<feature type="transmembrane region" description="Helical" evidence="1">
    <location>
        <begin position="20"/>
        <end position="43"/>
    </location>
</feature>
<evidence type="ECO:0000313" key="3">
    <source>
        <dbReference type="Proteomes" id="UP001255856"/>
    </source>
</evidence>
<sequence>MRQRLEREAHRRERGDHRTIGRRVAVAHAAQILAFLAAGAVLMHAPAERAGPARLRLAAFGTGYALQTTRLIMAHMAKVPFRISLWPLAALALQIANAYAPEPFAAPGPLCAAVTAVIVAGYLHYVVSVIREICAYLGIRALTIDPKPPVKKHDE</sequence>
<keyword evidence="1" id="KW-1133">Transmembrane helix</keyword>
<reference evidence="2" key="1">
    <citation type="submission" date="2021-01" db="EMBL/GenBank/DDBJ databases">
        <authorList>
            <person name="Eckstrom K.M.E."/>
        </authorList>
    </citation>
    <scope>NUCLEOTIDE SEQUENCE</scope>
    <source>
        <strain evidence="2">UVCC 0001</strain>
    </source>
</reference>
<name>A0AAD9IJ32_PROWI</name>
<keyword evidence="1" id="KW-0812">Transmembrane</keyword>
<proteinExistence type="predicted"/>
<keyword evidence="3" id="KW-1185">Reference proteome</keyword>
<comment type="caution">
    <text evidence="2">The sequence shown here is derived from an EMBL/GenBank/DDBJ whole genome shotgun (WGS) entry which is preliminary data.</text>
</comment>
<dbReference type="Proteomes" id="UP001255856">
    <property type="component" value="Unassembled WGS sequence"/>
</dbReference>
<gene>
    <name evidence="2" type="ORF">QBZ16_003983</name>
</gene>
<evidence type="ECO:0000256" key="1">
    <source>
        <dbReference type="SAM" id="Phobius"/>
    </source>
</evidence>
<dbReference type="EMBL" id="JASFZW010000005">
    <property type="protein sequence ID" value="KAK2078115.1"/>
    <property type="molecule type" value="Genomic_DNA"/>
</dbReference>
<protein>
    <submittedName>
        <fullName evidence="2">Uncharacterized protein</fullName>
    </submittedName>
</protein>
<accession>A0AAD9IJ32</accession>